<name>A0ABC8EJR5_CLOTA</name>
<evidence type="ECO:0000313" key="1">
    <source>
        <dbReference type="EMBL" id="BDR82532.1"/>
    </source>
</evidence>
<keyword evidence="1" id="KW-0614">Plasmid</keyword>
<protein>
    <recommendedName>
        <fullName evidence="3">Phage protein</fullName>
    </recommendedName>
</protein>
<reference evidence="1 2" key="1">
    <citation type="submission" date="2022-09" db="EMBL/GenBank/DDBJ databases">
        <title>complete genome sequences of Clostridium tetani str. KHSU-234311-028 isolated from soil.</title>
        <authorList>
            <person name="Sekizuka T."/>
            <person name="Shitada C."/>
            <person name="Takahashi M."/>
            <person name="Kuroda M."/>
        </authorList>
    </citation>
    <scope>NUCLEOTIDE SEQUENCE [LARGE SCALE GENOMIC DNA]</scope>
    <source>
        <strain evidence="1 2">KHSU-234311-028</strain>
        <plasmid evidence="1 2">pKHSU-234311-028-2</plasmid>
    </source>
</reference>
<dbReference type="AlphaFoldDB" id="A0ABC8EJR5"/>
<gene>
    <name evidence="1" type="ORF">K234311028_p20150</name>
</gene>
<dbReference type="RefSeq" id="WP_317725124.1">
    <property type="nucleotide sequence ID" value="NZ_AP026820.1"/>
</dbReference>
<organism evidence="1 2">
    <name type="scientific">Clostridium tetani</name>
    <dbReference type="NCBI Taxonomy" id="1513"/>
    <lineage>
        <taxon>Bacteria</taxon>
        <taxon>Bacillati</taxon>
        <taxon>Bacillota</taxon>
        <taxon>Clostridia</taxon>
        <taxon>Eubacteriales</taxon>
        <taxon>Clostridiaceae</taxon>
        <taxon>Clostridium</taxon>
    </lineage>
</organism>
<evidence type="ECO:0000313" key="2">
    <source>
        <dbReference type="Proteomes" id="UP001321763"/>
    </source>
</evidence>
<sequence>MKIIIMNGNKDKWYSSKVGKVYKVQEIRDKSYVTKDGVIRKEDTEVIEK</sequence>
<dbReference type="EMBL" id="AP026820">
    <property type="protein sequence ID" value="BDR82532.1"/>
    <property type="molecule type" value="Genomic_DNA"/>
</dbReference>
<accession>A0ABC8EJR5</accession>
<geneLocation type="plasmid" evidence="1 2">
    <name>pKHSU-234311-028-2</name>
</geneLocation>
<dbReference type="Proteomes" id="UP001321763">
    <property type="component" value="Plasmid pKHSU-234311-028-2"/>
</dbReference>
<evidence type="ECO:0008006" key="3">
    <source>
        <dbReference type="Google" id="ProtNLM"/>
    </source>
</evidence>
<proteinExistence type="predicted"/>